<evidence type="ECO:0000313" key="2">
    <source>
        <dbReference type="Proteomes" id="UP001346149"/>
    </source>
</evidence>
<reference evidence="1 2" key="1">
    <citation type="journal article" date="2023" name="Hortic Res">
        <title>Pangenome of water caltrop reveals structural variations and asymmetric subgenome divergence after allopolyploidization.</title>
        <authorList>
            <person name="Zhang X."/>
            <person name="Chen Y."/>
            <person name="Wang L."/>
            <person name="Yuan Y."/>
            <person name="Fang M."/>
            <person name="Shi L."/>
            <person name="Lu R."/>
            <person name="Comes H.P."/>
            <person name="Ma Y."/>
            <person name="Chen Y."/>
            <person name="Huang G."/>
            <person name="Zhou Y."/>
            <person name="Zheng Z."/>
            <person name="Qiu Y."/>
        </authorList>
    </citation>
    <scope>NUCLEOTIDE SEQUENCE [LARGE SCALE GENOMIC DNA]</scope>
    <source>
        <strain evidence="1">F231</strain>
    </source>
</reference>
<sequence>MKKQKTAYHGQQQQPEVQLVNPFEILCEEIVFSILDFLDDNPLDKKSFSLACKAFHSIERSHRRALRPLRPNYLPKILSRYRNAERLDLTLCPRVTDASLSSISSSCGSVLRYINLSRSRFFSGTGLSRMVAECRNLVEIDLSNATDLRDAGVAALAAARNLEQLWLRRVELVAVKCNDIRTLDLSYLRISSKCLSPILKLQYLEDLILEGCFGLDNDSLAALKHGHCSSCSKFEEAGYAPISQIRWLLSHMFGQ</sequence>
<protein>
    <submittedName>
        <fullName evidence="1">Uncharacterized protein</fullName>
    </submittedName>
</protein>
<organism evidence="1 2">
    <name type="scientific">Trapa natans</name>
    <name type="common">Water chestnut</name>
    <dbReference type="NCBI Taxonomy" id="22666"/>
    <lineage>
        <taxon>Eukaryota</taxon>
        <taxon>Viridiplantae</taxon>
        <taxon>Streptophyta</taxon>
        <taxon>Embryophyta</taxon>
        <taxon>Tracheophyta</taxon>
        <taxon>Spermatophyta</taxon>
        <taxon>Magnoliopsida</taxon>
        <taxon>eudicotyledons</taxon>
        <taxon>Gunneridae</taxon>
        <taxon>Pentapetalae</taxon>
        <taxon>rosids</taxon>
        <taxon>malvids</taxon>
        <taxon>Myrtales</taxon>
        <taxon>Lythraceae</taxon>
        <taxon>Trapa</taxon>
    </lineage>
</organism>
<accession>A0AAN7MTL4</accession>
<gene>
    <name evidence="1" type="ORF">SAY86_022202</name>
</gene>
<dbReference type="SMART" id="SM00367">
    <property type="entry name" value="LRR_CC"/>
    <property type="match status" value="3"/>
</dbReference>
<name>A0AAN7MTL4_TRANT</name>
<evidence type="ECO:0000313" key="1">
    <source>
        <dbReference type="EMBL" id="KAK4801715.1"/>
    </source>
</evidence>
<comment type="caution">
    <text evidence="1">The sequence shown here is derived from an EMBL/GenBank/DDBJ whole genome shotgun (WGS) entry which is preliminary data.</text>
</comment>
<dbReference type="EMBL" id="JAXQNO010000003">
    <property type="protein sequence ID" value="KAK4801715.1"/>
    <property type="molecule type" value="Genomic_DNA"/>
</dbReference>
<keyword evidence="2" id="KW-1185">Reference proteome</keyword>
<dbReference type="InterPro" id="IPR032675">
    <property type="entry name" value="LRR_dom_sf"/>
</dbReference>
<dbReference type="SUPFAM" id="SSF52047">
    <property type="entry name" value="RNI-like"/>
    <property type="match status" value="1"/>
</dbReference>
<dbReference type="AlphaFoldDB" id="A0AAN7MTL4"/>
<dbReference type="InterPro" id="IPR006553">
    <property type="entry name" value="Leu-rich_rpt_Cys-con_subtyp"/>
</dbReference>
<dbReference type="InterPro" id="IPR001611">
    <property type="entry name" value="Leu-rich_rpt"/>
</dbReference>
<dbReference type="GO" id="GO:0031146">
    <property type="term" value="P:SCF-dependent proteasomal ubiquitin-dependent protein catabolic process"/>
    <property type="evidence" value="ECO:0007669"/>
    <property type="project" value="TreeGrafter"/>
</dbReference>
<proteinExistence type="predicted"/>
<dbReference type="GO" id="GO:0019005">
    <property type="term" value="C:SCF ubiquitin ligase complex"/>
    <property type="evidence" value="ECO:0007669"/>
    <property type="project" value="TreeGrafter"/>
</dbReference>
<dbReference type="Pfam" id="PF13516">
    <property type="entry name" value="LRR_6"/>
    <property type="match status" value="1"/>
</dbReference>
<dbReference type="Proteomes" id="UP001346149">
    <property type="component" value="Unassembled WGS sequence"/>
</dbReference>
<dbReference type="PANTHER" id="PTHR13318">
    <property type="entry name" value="PARTNER OF PAIRED, ISOFORM B-RELATED"/>
    <property type="match status" value="1"/>
</dbReference>
<dbReference type="Gene3D" id="3.80.10.10">
    <property type="entry name" value="Ribonuclease Inhibitor"/>
    <property type="match status" value="1"/>
</dbReference>